<evidence type="ECO:0000256" key="1">
    <source>
        <dbReference type="SAM" id="MobiDB-lite"/>
    </source>
</evidence>
<comment type="caution">
    <text evidence="2">The sequence shown here is derived from an EMBL/GenBank/DDBJ whole genome shotgun (WGS) entry which is preliminary data.</text>
</comment>
<gene>
    <name evidence="2" type="ORF">PUN28_013268</name>
</gene>
<sequence>MVRAGQSQPGSDNINDDGEHRKACDSLWTNLQVSKIWSQVHDACKNAVKFAVASIGRVTKDAPKSERSQRNPVEVADEPLVKSSSSCAGKICGETCRKNLMRSKNEKKNGSASRAHNRERGKISRGYGGTDAKRLADHFTFPSQNTKARVPKSRKRGRKIPCDLQRRIERVYQTFREIIPLHEFQSTNVLSPEGNIRGRTSATPEQTKSCQDAETCENIIDTIRIKAEWSFMSAIADVTASLTVASPTVPFIRRLCRENRAKRQSETETVCATAMNLWRKRSSIGNKTVVPVLKWSRKRIGKKELSSAAATTHDNGVKITQIESSAVQTAREGNKRRAYVNLQMQTPDAIVAVILSEFLLSSEKKKGLTSIMLQSESDHDKRCGNANVVG</sequence>
<dbReference type="AlphaFoldDB" id="A0AAW2F7G7"/>
<proteinExistence type="predicted"/>
<evidence type="ECO:0000313" key="2">
    <source>
        <dbReference type="EMBL" id="KAL0111936.1"/>
    </source>
</evidence>
<dbReference type="Proteomes" id="UP001430953">
    <property type="component" value="Unassembled WGS sequence"/>
</dbReference>
<accession>A0AAW2F7G7</accession>
<organism evidence="2 3">
    <name type="scientific">Cardiocondyla obscurior</name>
    <dbReference type="NCBI Taxonomy" id="286306"/>
    <lineage>
        <taxon>Eukaryota</taxon>
        <taxon>Metazoa</taxon>
        <taxon>Ecdysozoa</taxon>
        <taxon>Arthropoda</taxon>
        <taxon>Hexapoda</taxon>
        <taxon>Insecta</taxon>
        <taxon>Pterygota</taxon>
        <taxon>Neoptera</taxon>
        <taxon>Endopterygota</taxon>
        <taxon>Hymenoptera</taxon>
        <taxon>Apocrita</taxon>
        <taxon>Aculeata</taxon>
        <taxon>Formicoidea</taxon>
        <taxon>Formicidae</taxon>
        <taxon>Myrmicinae</taxon>
        <taxon>Cardiocondyla</taxon>
    </lineage>
</organism>
<feature type="region of interest" description="Disordered" evidence="1">
    <location>
        <begin position="103"/>
        <end position="129"/>
    </location>
</feature>
<name>A0AAW2F7G7_9HYME</name>
<protein>
    <submittedName>
        <fullName evidence="2">Uncharacterized protein</fullName>
    </submittedName>
</protein>
<keyword evidence="3" id="KW-1185">Reference proteome</keyword>
<reference evidence="2 3" key="1">
    <citation type="submission" date="2023-03" db="EMBL/GenBank/DDBJ databases">
        <title>High recombination rates correlate with genetic variation in Cardiocondyla obscurior ants.</title>
        <authorList>
            <person name="Errbii M."/>
        </authorList>
    </citation>
    <scope>NUCLEOTIDE SEQUENCE [LARGE SCALE GENOMIC DNA]</scope>
    <source>
        <strain evidence="2">Alpha-2009</strain>
        <tissue evidence="2">Whole body</tissue>
    </source>
</reference>
<dbReference type="EMBL" id="JADYXP020000013">
    <property type="protein sequence ID" value="KAL0111936.1"/>
    <property type="molecule type" value="Genomic_DNA"/>
</dbReference>
<evidence type="ECO:0000313" key="3">
    <source>
        <dbReference type="Proteomes" id="UP001430953"/>
    </source>
</evidence>